<gene>
    <name evidence="3" type="ORF">V1477_007526</name>
</gene>
<feature type="region of interest" description="Disordered" evidence="2">
    <location>
        <begin position="569"/>
        <end position="798"/>
    </location>
</feature>
<dbReference type="InterPro" id="IPR031937">
    <property type="entry name" value="PNISR"/>
</dbReference>
<dbReference type="Pfam" id="PF15996">
    <property type="entry name" value="PNISR"/>
    <property type="match status" value="1"/>
</dbReference>
<feature type="compositionally biased region" description="Polar residues" evidence="2">
    <location>
        <begin position="577"/>
        <end position="592"/>
    </location>
</feature>
<keyword evidence="1" id="KW-0175">Coiled coil</keyword>
<dbReference type="AlphaFoldDB" id="A0ABD2CIR5"/>
<protein>
    <submittedName>
        <fullName evidence="3">Arginine/serine-rich protein PNISR</fullName>
    </submittedName>
</protein>
<sequence length="905" mass="102662">MKMSGDMFEGKDYPTQWALNPSAYQNMSNDQVDWAALAQQWIKMKETVVPPAPPPPSIDSLCPGNDSSGEAPMDMDTKEDDIPPAPPAPTISGSDAWAQWSQWGHWNTSNSSTGTWEWTGVPPPGVTVGPDGKPVGVPTLPIIPPGPTISTTEFNVPPPVTPSLYSYNSAPPSQPYNQQVSNFWSGESSTAVPSQPLLYMKGIRHTNRIPHMRPIDAVRCRNNREKTPEEDTTTTIDAAKRRQLPAWIREGLEKMEREKQKAVERERQEILRKQEIEARKKAEDEARLVLNPSKSKFDSDSEKEVDQEFETSSTEQNINKKNYERTPDVIRPRKSRFRDADSPEPSIAADNSPTPVSGGMPVTVKRSQEEILQDVMLKVRRSLTEILLEVTNEEIGVVCREVWNRARAKGTPDTHDNTNITKLHIFPRQYIILNLHEFCAMSWRALSAPLYNAIFTTLNKDFLIHRLNYLTVAGHLIFSSRSMKPLLYFYITPAGEHSVASFNNTAPLAQITRKLGLGIYGDSNSESEEEQNEQEQLQNNDSDEELMETLRRRQQAFKKTEKEIEARLAAEEENEDQYNVQQENHIGNTSCRDTVDEKETVNIQRAASESLSSDGQSPREVNASADVVKAGTPSASVNSESSNSESTSSDTSHNSTKKNKKLSKKSDRDQRKRKSKSRSKSRSKKSRSRSSERTRKRSSRSRSVKSRKGRRSRSSNYRSSRKRRSKSRNRKRLRSRSRSCRRSRSLSGSRKWSRSRSSGKKKSHSHSRERRSRSRSIRRSKSRLNESPLQEPEKDHDPVREIVTDRDLTFLEVEGEVSLDLGIVEGRNQSHINGTLVMVRSHRIDSGIEPVQLQAKVHFPLASSWLQYVILPQSISVYYHGSSFVLNISRSVSPEVYKKDKRKRA</sequence>
<evidence type="ECO:0000256" key="2">
    <source>
        <dbReference type="SAM" id="MobiDB-lite"/>
    </source>
</evidence>
<dbReference type="Proteomes" id="UP001607303">
    <property type="component" value="Unassembled WGS sequence"/>
</dbReference>
<organism evidence="3 4">
    <name type="scientific">Vespula maculifrons</name>
    <name type="common">Eastern yellow jacket</name>
    <name type="synonym">Wasp</name>
    <dbReference type="NCBI Taxonomy" id="7453"/>
    <lineage>
        <taxon>Eukaryota</taxon>
        <taxon>Metazoa</taxon>
        <taxon>Ecdysozoa</taxon>
        <taxon>Arthropoda</taxon>
        <taxon>Hexapoda</taxon>
        <taxon>Insecta</taxon>
        <taxon>Pterygota</taxon>
        <taxon>Neoptera</taxon>
        <taxon>Endopterygota</taxon>
        <taxon>Hymenoptera</taxon>
        <taxon>Apocrita</taxon>
        <taxon>Aculeata</taxon>
        <taxon>Vespoidea</taxon>
        <taxon>Vespidae</taxon>
        <taxon>Vespinae</taxon>
        <taxon>Vespula</taxon>
    </lineage>
</organism>
<feature type="region of interest" description="Disordered" evidence="2">
    <location>
        <begin position="47"/>
        <end position="76"/>
    </location>
</feature>
<dbReference type="EMBL" id="JAYRBN010000050">
    <property type="protein sequence ID" value="KAL2744984.1"/>
    <property type="molecule type" value="Genomic_DNA"/>
</dbReference>
<reference evidence="3 4" key="1">
    <citation type="journal article" date="2024" name="Ann. Entomol. Soc. Am.">
        <title>Genomic analyses of the southern and eastern yellowjacket wasps (Hymenoptera: Vespidae) reveal evolutionary signatures of social life.</title>
        <authorList>
            <person name="Catto M.A."/>
            <person name="Caine P.B."/>
            <person name="Orr S.E."/>
            <person name="Hunt B.G."/>
            <person name="Goodisman M.A.D."/>
        </authorList>
    </citation>
    <scope>NUCLEOTIDE SEQUENCE [LARGE SCALE GENOMIC DNA]</scope>
    <source>
        <strain evidence="3">232</strain>
        <tissue evidence="3">Head and thorax</tissue>
    </source>
</reference>
<feature type="compositionally biased region" description="Polar residues" evidence="2">
    <location>
        <begin position="310"/>
        <end position="320"/>
    </location>
</feature>
<feature type="compositionally biased region" description="Low complexity" evidence="2">
    <location>
        <begin position="632"/>
        <end position="654"/>
    </location>
</feature>
<feature type="region of interest" description="Disordered" evidence="2">
    <location>
        <begin position="292"/>
        <end position="361"/>
    </location>
</feature>
<name>A0ABD2CIR5_VESMC</name>
<feature type="compositionally biased region" description="Basic and acidic residues" evidence="2">
    <location>
        <begin position="295"/>
        <end position="306"/>
    </location>
</feature>
<feature type="compositionally biased region" description="Basic residues" evidence="2">
    <location>
        <begin position="751"/>
        <end position="782"/>
    </location>
</feature>
<feature type="compositionally biased region" description="Basic residues" evidence="2">
    <location>
        <begin position="671"/>
        <end position="744"/>
    </location>
</feature>
<feature type="compositionally biased region" description="Polar residues" evidence="2">
    <location>
        <begin position="601"/>
        <end position="616"/>
    </location>
</feature>
<feature type="region of interest" description="Disordered" evidence="2">
    <location>
        <begin position="520"/>
        <end position="544"/>
    </location>
</feature>
<comment type="caution">
    <text evidence="3">The sequence shown here is derived from an EMBL/GenBank/DDBJ whole genome shotgun (WGS) entry which is preliminary data.</text>
</comment>
<evidence type="ECO:0000313" key="3">
    <source>
        <dbReference type="EMBL" id="KAL2744984.1"/>
    </source>
</evidence>
<accession>A0ABD2CIR5</accession>
<dbReference type="PANTHER" id="PTHR31518">
    <property type="entry name" value="ARGININE/SERINE-RICH PROTEIN PNISR"/>
    <property type="match status" value="1"/>
</dbReference>
<feature type="coiled-coil region" evidence="1">
    <location>
        <begin position="249"/>
        <end position="285"/>
    </location>
</feature>
<evidence type="ECO:0000256" key="1">
    <source>
        <dbReference type="SAM" id="Coils"/>
    </source>
</evidence>
<keyword evidence="4" id="KW-1185">Reference proteome</keyword>
<evidence type="ECO:0000313" key="4">
    <source>
        <dbReference type="Proteomes" id="UP001607303"/>
    </source>
</evidence>
<feature type="compositionally biased region" description="Basic and acidic residues" evidence="2">
    <location>
        <begin position="321"/>
        <end position="341"/>
    </location>
</feature>
<proteinExistence type="predicted"/>